<feature type="domain" description="Histidine kinase" evidence="4">
    <location>
        <begin position="188"/>
        <end position="400"/>
    </location>
</feature>
<dbReference type="InterPro" id="IPR005467">
    <property type="entry name" value="His_kinase_dom"/>
</dbReference>
<dbReference type="EC" id="2.7.13.3" evidence="2"/>
<gene>
    <name evidence="5" type="ORF">IEG06_00690</name>
</gene>
<dbReference type="SMART" id="SM00388">
    <property type="entry name" value="HisKA"/>
    <property type="match status" value="1"/>
</dbReference>
<dbReference type="SMART" id="SM00387">
    <property type="entry name" value="HATPase_c"/>
    <property type="match status" value="1"/>
</dbReference>
<reference evidence="5 6" key="1">
    <citation type="submission" date="2020-09" db="EMBL/GenBank/DDBJ databases">
        <title>Bacillus nautilus sp. nov., Chryseoglobus crepusculi sp. nov, and Psychrobacter noctis sp. nov., isolated from deep-sea sponges from the equatorial Atlantic.</title>
        <authorList>
            <person name="Stennett H.L."/>
            <person name="Williams S.E."/>
        </authorList>
    </citation>
    <scope>NUCLEOTIDE SEQUENCE [LARGE SCALE GENOMIC DNA]</scope>
    <source>
        <strain evidence="5 6">28M-24</strain>
    </source>
</reference>
<evidence type="ECO:0000313" key="5">
    <source>
        <dbReference type="EMBL" id="MBD3861946.1"/>
    </source>
</evidence>
<organism evidence="5 6">
    <name type="scientific">Olleya marilimosa</name>
    <dbReference type="NCBI Taxonomy" id="272164"/>
    <lineage>
        <taxon>Bacteria</taxon>
        <taxon>Pseudomonadati</taxon>
        <taxon>Bacteroidota</taxon>
        <taxon>Flavobacteriia</taxon>
        <taxon>Flavobacteriales</taxon>
        <taxon>Flavobacteriaceae</taxon>
    </lineage>
</organism>
<comment type="catalytic activity">
    <reaction evidence="1">
        <text>ATP + protein L-histidine = ADP + protein N-phospho-L-histidine.</text>
        <dbReference type="EC" id="2.7.13.3"/>
    </reaction>
</comment>
<evidence type="ECO:0000256" key="1">
    <source>
        <dbReference type="ARBA" id="ARBA00000085"/>
    </source>
</evidence>
<dbReference type="PROSITE" id="PS50109">
    <property type="entry name" value="HIS_KIN"/>
    <property type="match status" value="1"/>
</dbReference>
<dbReference type="EMBL" id="JACXXH010000001">
    <property type="protein sequence ID" value="MBD3861946.1"/>
    <property type="molecule type" value="Genomic_DNA"/>
</dbReference>
<dbReference type="SUPFAM" id="SSF47384">
    <property type="entry name" value="Homodimeric domain of signal transducing histidine kinase"/>
    <property type="match status" value="1"/>
</dbReference>
<evidence type="ECO:0000313" key="6">
    <source>
        <dbReference type="Proteomes" id="UP000627521"/>
    </source>
</evidence>
<dbReference type="InterPro" id="IPR004358">
    <property type="entry name" value="Sig_transdc_His_kin-like_C"/>
</dbReference>
<comment type="caution">
    <text evidence="5">The sequence shown here is derived from an EMBL/GenBank/DDBJ whole genome shotgun (WGS) entry which is preliminary data.</text>
</comment>
<dbReference type="RefSeq" id="WP_191098662.1">
    <property type="nucleotide sequence ID" value="NZ_JACXXF010000001.1"/>
</dbReference>
<evidence type="ECO:0000256" key="2">
    <source>
        <dbReference type="ARBA" id="ARBA00012438"/>
    </source>
</evidence>
<dbReference type="CDD" id="cd00082">
    <property type="entry name" value="HisKA"/>
    <property type="match status" value="1"/>
</dbReference>
<dbReference type="SUPFAM" id="SSF55781">
    <property type="entry name" value="GAF domain-like"/>
    <property type="match status" value="1"/>
</dbReference>
<dbReference type="Gene3D" id="3.30.450.40">
    <property type="match status" value="1"/>
</dbReference>
<dbReference type="PRINTS" id="PR00344">
    <property type="entry name" value="BCTRLSENSOR"/>
</dbReference>
<sequence length="400" mass="44607">MIAPKKHIKEAERLAELKSYNILDTLPDQDYDGLTKIAAQICDVPIALISLVDNDRQWFKSSYGLEATETPRDLSFCGHAINDKDNALIVEDARKDERFFDNPLVVGGPKVIFYTGVPLKSSNGLPLGTLCVIDSKSRVLSDSQNEALIALSKQVVNLLALRKKNFKLNDLVTQLEEKNSDLEQFAYAASHDIKSPLSNISNLAGMFLADYKDKIDSKGINIIDLIIKSTEQSYKFLDRLMEYSTKLDQLSDLKEDVTITAFKKDILDYYANDQILKLSFSTTLKKLHINSVIVGQILTNLINNAEKYTDKPTVNVNIDISETDTHYRFNVSDNGPGIKKEYLEKIFKIFVKLSKTDKYGNEGAGLGLPIVSKLVSKSGGTIEASSEINKGSSFIFTILK</sequence>
<accession>A0ABR8LR73</accession>
<keyword evidence="6" id="KW-1185">Reference proteome</keyword>
<name>A0ABR8LR73_9FLAO</name>
<dbReference type="InterPro" id="IPR029016">
    <property type="entry name" value="GAF-like_dom_sf"/>
</dbReference>
<dbReference type="PANTHER" id="PTHR43102:SF2">
    <property type="entry name" value="GAF DOMAIN-CONTAINING PROTEIN"/>
    <property type="match status" value="1"/>
</dbReference>
<evidence type="ECO:0000256" key="3">
    <source>
        <dbReference type="ARBA" id="ARBA00022553"/>
    </source>
</evidence>
<dbReference type="Proteomes" id="UP000627521">
    <property type="component" value="Unassembled WGS sequence"/>
</dbReference>
<dbReference type="Gene3D" id="1.10.287.130">
    <property type="match status" value="1"/>
</dbReference>
<dbReference type="SUPFAM" id="SSF55874">
    <property type="entry name" value="ATPase domain of HSP90 chaperone/DNA topoisomerase II/histidine kinase"/>
    <property type="match status" value="1"/>
</dbReference>
<keyword evidence="3" id="KW-0597">Phosphoprotein</keyword>
<dbReference type="PANTHER" id="PTHR43102">
    <property type="entry name" value="SLR1143 PROTEIN"/>
    <property type="match status" value="1"/>
</dbReference>
<dbReference type="InterPro" id="IPR003661">
    <property type="entry name" value="HisK_dim/P_dom"/>
</dbReference>
<evidence type="ECO:0000259" key="4">
    <source>
        <dbReference type="PROSITE" id="PS50109"/>
    </source>
</evidence>
<dbReference type="InterPro" id="IPR036097">
    <property type="entry name" value="HisK_dim/P_sf"/>
</dbReference>
<protein>
    <recommendedName>
        <fullName evidence="2">histidine kinase</fullName>
        <ecNumber evidence="2">2.7.13.3</ecNumber>
    </recommendedName>
</protein>
<dbReference type="Gene3D" id="3.30.565.10">
    <property type="entry name" value="Histidine kinase-like ATPase, C-terminal domain"/>
    <property type="match status" value="1"/>
</dbReference>
<proteinExistence type="predicted"/>
<dbReference type="InterPro" id="IPR003594">
    <property type="entry name" value="HATPase_dom"/>
</dbReference>
<dbReference type="InterPro" id="IPR036890">
    <property type="entry name" value="HATPase_C_sf"/>
</dbReference>
<dbReference type="Pfam" id="PF02518">
    <property type="entry name" value="HATPase_c"/>
    <property type="match status" value="1"/>
</dbReference>